<feature type="chain" id="PRO_5012891857" evidence="1">
    <location>
        <begin position="25"/>
        <end position="207"/>
    </location>
</feature>
<dbReference type="Proteomes" id="UP000194265">
    <property type="component" value="Chromosome"/>
</dbReference>
<protein>
    <submittedName>
        <fullName evidence="2">Outer membrane beta-barrel domain protein</fullName>
    </submittedName>
</protein>
<dbReference type="AlphaFoldDB" id="A0A1X9SZV8"/>
<dbReference type="SUPFAM" id="SSF56925">
    <property type="entry name" value="OMPA-like"/>
    <property type="match status" value="1"/>
</dbReference>
<sequence>MANIAKFGFKTLVATALLSSVAQANFLDNTYVGVEGAILSTNIDASDGWRTDDPSDVIGELSLKFGKDFDIYRVWTGYSYKMESSDKSGVNDSNYSNNEIKFQSHNIILGAGYTPSINDSFKALIGAYAGVAITKGESIDTANNGSTEKVGDTKTGGIFGLKLGGIYAINDSNEIEFGLKSDYTSTGLEGYKNRMDYGAYLGYNYKF</sequence>
<evidence type="ECO:0000256" key="1">
    <source>
        <dbReference type="SAM" id="SignalP"/>
    </source>
</evidence>
<dbReference type="Gene3D" id="2.40.160.20">
    <property type="match status" value="1"/>
</dbReference>
<proteinExistence type="predicted"/>
<dbReference type="OrthoDB" id="5360840at2"/>
<dbReference type="RefSeq" id="WP_086333422.1">
    <property type="nucleotide sequence ID" value="NZ_CP018791.1"/>
</dbReference>
<name>A0A1X9SZV8_9BACT</name>
<dbReference type="EMBL" id="CP018791">
    <property type="protein sequence ID" value="ARR01814.1"/>
    <property type="molecule type" value="Genomic_DNA"/>
</dbReference>
<evidence type="ECO:0000313" key="3">
    <source>
        <dbReference type="Proteomes" id="UP000194265"/>
    </source>
</evidence>
<accession>A0A1X9SZV8</accession>
<organism evidence="2 3">
    <name type="scientific">Campylobacter vicugnae</name>
    <dbReference type="NCBI Taxonomy" id="1660076"/>
    <lineage>
        <taxon>Bacteria</taxon>
        <taxon>Pseudomonadati</taxon>
        <taxon>Campylobacterota</taxon>
        <taxon>Epsilonproteobacteria</taxon>
        <taxon>Campylobacterales</taxon>
        <taxon>Campylobacteraceae</taxon>
        <taxon>Campylobacter</taxon>
    </lineage>
</organism>
<gene>
    <name evidence="2" type="ORF">CVIC8964_0379</name>
</gene>
<evidence type="ECO:0000313" key="2">
    <source>
        <dbReference type="EMBL" id="ARR01814.1"/>
    </source>
</evidence>
<dbReference type="InterPro" id="IPR011250">
    <property type="entry name" value="OMP/PagP_B-barrel"/>
</dbReference>
<dbReference type="STRING" id="1660074.CVIC8964_0379"/>
<reference evidence="2 3" key="1">
    <citation type="journal article" date="2017" name="Genome Biol. Evol.">
        <title>Comparative Genomic Analysis Identifies a Campylobacter Clade Deficient in Selenium Metabolism.</title>
        <authorList>
            <person name="Miller W.G."/>
            <person name="Yee E."/>
            <person name="Lopes B.S."/>
            <person name="Chapman M.H."/>
            <person name="Huynh S."/>
            <person name="Bono J.L."/>
            <person name="Parker C.T."/>
            <person name="Strachan N.J.C."/>
            <person name="Forbes K.J."/>
        </authorList>
    </citation>
    <scope>NUCLEOTIDE SEQUENCE [LARGE SCALE GENOMIC DNA]</scope>
    <source>
        <strain evidence="2 3">RM8964</strain>
    </source>
</reference>
<feature type="signal peptide" evidence="1">
    <location>
        <begin position="1"/>
        <end position="24"/>
    </location>
</feature>
<keyword evidence="1" id="KW-0732">Signal</keyword>